<evidence type="ECO:0000313" key="2">
    <source>
        <dbReference type="EMBL" id="OIW04734.1"/>
    </source>
</evidence>
<evidence type="ECO:0000259" key="1">
    <source>
        <dbReference type="Pfam" id="PF14576"/>
    </source>
</evidence>
<keyword evidence="3" id="KW-1185">Reference proteome</keyword>
<gene>
    <name evidence="2" type="ORF">TanjilG_08617</name>
</gene>
<dbReference type="STRING" id="3871.A0A4P1R8H4"/>
<dbReference type="AlphaFoldDB" id="A0A4P1R8H4"/>
<reference evidence="2 3" key="1">
    <citation type="journal article" date="2017" name="Plant Biotechnol. J.">
        <title>A comprehensive draft genome sequence for lupin (Lupinus angustifolius), an emerging health food: insights into plant-microbe interactions and legume evolution.</title>
        <authorList>
            <person name="Hane J.K."/>
            <person name="Ming Y."/>
            <person name="Kamphuis L.G."/>
            <person name="Nelson M.N."/>
            <person name="Garg G."/>
            <person name="Atkins C.A."/>
            <person name="Bayer P.E."/>
            <person name="Bravo A."/>
            <person name="Bringans S."/>
            <person name="Cannon S."/>
            <person name="Edwards D."/>
            <person name="Foley R."/>
            <person name="Gao L.L."/>
            <person name="Harrison M.J."/>
            <person name="Huang W."/>
            <person name="Hurgobin B."/>
            <person name="Li S."/>
            <person name="Liu C.W."/>
            <person name="McGrath A."/>
            <person name="Morahan G."/>
            <person name="Murray J."/>
            <person name="Weller J."/>
            <person name="Jian J."/>
            <person name="Singh K.B."/>
        </authorList>
    </citation>
    <scope>NUCLEOTIDE SEQUENCE [LARGE SCALE GENOMIC DNA]</scope>
    <source>
        <strain evidence="3">cv. Tanjil</strain>
        <tissue evidence="2">Whole plant</tissue>
    </source>
</reference>
<dbReference type="Gramene" id="OIW04734">
    <property type="protein sequence ID" value="OIW04734"/>
    <property type="gene ID" value="TanjilG_08617"/>
</dbReference>
<dbReference type="GO" id="GO:0010088">
    <property type="term" value="P:phloem development"/>
    <property type="evidence" value="ECO:0007669"/>
    <property type="project" value="InterPro"/>
</dbReference>
<feature type="non-terminal residue" evidence="2">
    <location>
        <position position="1"/>
    </location>
</feature>
<dbReference type="PANTHER" id="PTHR33232">
    <property type="entry name" value="PROTEIN SIEVE ELEMENT OCCLUSION B-LIKE"/>
    <property type="match status" value="1"/>
</dbReference>
<organism evidence="2 3">
    <name type="scientific">Lupinus angustifolius</name>
    <name type="common">Narrow-leaved blue lupine</name>
    <dbReference type="NCBI Taxonomy" id="3871"/>
    <lineage>
        <taxon>Eukaryota</taxon>
        <taxon>Viridiplantae</taxon>
        <taxon>Streptophyta</taxon>
        <taxon>Embryophyta</taxon>
        <taxon>Tracheophyta</taxon>
        <taxon>Spermatophyta</taxon>
        <taxon>Magnoliopsida</taxon>
        <taxon>eudicotyledons</taxon>
        <taxon>Gunneridae</taxon>
        <taxon>Pentapetalae</taxon>
        <taxon>rosids</taxon>
        <taxon>fabids</taxon>
        <taxon>Fabales</taxon>
        <taxon>Fabaceae</taxon>
        <taxon>Papilionoideae</taxon>
        <taxon>50 kb inversion clade</taxon>
        <taxon>genistoids sensu lato</taxon>
        <taxon>core genistoids</taxon>
        <taxon>Genisteae</taxon>
        <taxon>Lupinus</taxon>
    </lineage>
</organism>
<dbReference type="Proteomes" id="UP000188354">
    <property type="component" value="Chromosome LG09"/>
</dbReference>
<dbReference type="PANTHER" id="PTHR33232:SF11">
    <property type="entry name" value="PROTEIN SIEVE ELEMENT OCCLUSION C"/>
    <property type="match status" value="1"/>
</dbReference>
<dbReference type="Pfam" id="PF14576">
    <property type="entry name" value="SEO_N"/>
    <property type="match status" value="1"/>
</dbReference>
<evidence type="ECO:0000313" key="3">
    <source>
        <dbReference type="Proteomes" id="UP000188354"/>
    </source>
</evidence>
<protein>
    <recommendedName>
        <fullName evidence="1">Sieve element occlusion N-terminal domain-containing protein</fullName>
    </recommendedName>
</protein>
<accession>A0A4P1R8H4</accession>
<name>A0A4P1R8H4_LUPAN</name>
<dbReference type="InterPro" id="IPR039299">
    <property type="entry name" value="SEOA"/>
</dbReference>
<feature type="domain" description="Sieve element occlusion N-terminal" evidence="1">
    <location>
        <begin position="1"/>
        <end position="89"/>
    </location>
</feature>
<dbReference type="InterPro" id="IPR027942">
    <property type="entry name" value="SEO_N"/>
</dbReference>
<sequence length="90" mass="10421">KCSGEGDLKSRVMSLFDLIWNYRWDAKVVLVFAAFATKYDEFRNLTQLYPCDTLVASIMRLKQLPYKLRALKPQIKALSLLVKTMMDVAM</sequence>
<proteinExistence type="predicted"/>
<dbReference type="EMBL" id="CM007369">
    <property type="protein sequence ID" value="OIW04734.1"/>
    <property type="molecule type" value="Genomic_DNA"/>
</dbReference>